<evidence type="ECO:0000313" key="9">
    <source>
        <dbReference type="EMBL" id="GIM15482.1"/>
    </source>
</evidence>
<evidence type="ECO:0000256" key="1">
    <source>
        <dbReference type="ARBA" id="ARBA00009903"/>
    </source>
</evidence>
<proteinExistence type="inferred from homology"/>
<reference evidence="9" key="1">
    <citation type="journal article" date="2021" name="Proc. Natl. Acad. Sci. U.S.A.">
        <title>Three genomes in the algal genus Volvox reveal the fate of a haploid sex-determining region after a transition to homothallism.</title>
        <authorList>
            <person name="Yamamoto K."/>
            <person name="Hamaji T."/>
            <person name="Kawai-Toyooka H."/>
            <person name="Matsuzaki R."/>
            <person name="Takahashi F."/>
            <person name="Nishimura Y."/>
            <person name="Kawachi M."/>
            <person name="Noguchi H."/>
            <person name="Minakuchi Y."/>
            <person name="Umen J.G."/>
            <person name="Toyoda A."/>
            <person name="Nozaki H."/>
        </authorList>
    </citation>
    <scope>NUCLEOTIDE SEQUENCE</scope>
    <source>
        <strain evidence="9">NIES-3785</strain>
    </source>
</reference>
<sequence>MFPWCFTISAFASDIGNALKRVQGLTFGEEIGQGSICRVYQATCPVSHERFAVKTIPLPKPVCQRAEVLQRAAREAAAARVLSDLVPHPDEIVRHFACVYDEGEDAIKMVMELCRGPCLSKLRSQANSGRIPESRVRKMVAAISRALGHLHDIGLLYVDLKAENVVLDPTEQDPDRVRLVDFDLCRDIPGRHVSSYDEAATAATVIASVDPTASLTISTTKVLVPNGGDDYDNSHINNDNERLWGTAEYLAFEVLQDGAAAYSTASDWWSLGILLYELLYGKAPWSGPSVDVIFHRMMNHRLMFPGPSQGGPQQVSTAMQQVIRALLRYLPEMRLGSRGGAREVLAQAALSLQESSGT</sequence>
<dbReference type="AlphaFoldDB" id="A0A8J4GWT4"/>
<evidence type="ECO:0000256" key="4">
    <source>
        <dbReference type="ARBA" id="ARBA00022679"/>
    </source>
</evidence>
<evidence type="ECO:0000256" key="6">
    <source>
        <dbReference type="ARBA" id="ARBA00022777"/>
    </source>
</evidence>
<evidence type="ECO:0000256" key="3">
    <source>
        <dbReference type="ARBA" id="ARBA00022527"/>
    </source>
</evidence>
<evidence type="ECO:0000313" key="10">
    <source>
        <dbReference type="Proteomes" id="UP000722791"/>
    </source>
</evidence>
<dbReference type="InterPro" id="IPR000719">
    <property type="entry name" value="Prot_kinase_dom"/>
</dbReference>
<dbReference type="SUPFAM" id="SSF56112">
    <property type="entry name" value="Protein kinase-like (PK-like)"/>
    <property type="match status" value="1"/>
</dbReference>
<name>A0A8J4GWT4_9CHLO</name>
<dbReference type="PROSITE" id="PS50011">
    <property type="entry name" value="PROTEIN_KINASE_DOM"/>
    <property type="match status" value="1"/>
</dbReference>
<keyword evidence="6" id="KW-0418">Kinase</keyword>
<dbReference type="GO" id="GO:0005524">
    <property type="term" value="F:ATP binding"/>
    <property type="evidence" value="ECO:0007669"/>
    <property type="project" value="UniProtKB-KW"/>
</dbReference>
<evidence type="ECO:0000256" key="5">
    <source>
        <dbReference type="ARBA" id="ARBA00022741"/>
    </source>
</evidence>
<evidence type="ECO:0000256" key="7">
    <source>
        <dbReference type="ARBA" id="ARBA00022840"/>
    </source>
</evidence>
<accession>A0A8J4GWT4</accession>
<dbReference type="PANTHER" id="PTHR45637">
    <property type="entry name" value="FLIPPASE KINASE 1-RELATED"/>
    <property type="match status" value="1"/>
</dbReference>
<evidence type="ECO:0000256" key="2">
    <source>
        <dbReference type="ARBA" id="ARBA00012513"/>
    </source>
</evidence>
<evidence type="ECO:0000259" key="8">
    <source>
        <dbReference type="PROSITE" id="PS50011"/>
    </source>
</evidence>
<organism evidence="9 10">
    <name type="scientific">Volvox reticuliferus</name>
    <dbReference type="NCBI Taxonomy" id="1737510"/>
    <lineage>
        <taxon>Eukaryota</taxon>
        <taxon>Viridiplantae</taxon>
        <taxon>Chlorophyta</taxon>
        <taxon>core chlorophytes</taxon>
        <taxon>Chlorophyceae</taxon>
        <taxon>CS clade</taxon>
        <taxon>Chlamydomonadales</taxon>
        <taxon>Volvocaceae</taxon>
        <taxon>Volvox</taxon>
    </lineage>
</organism>
<keyword evidence="3" id="KW-0723">Serine/threonine-protein kinase</keyword>
<comment type="similarity">
    <text evidence="1">Belongs to the protein kinase superfamily. AGC Ser/Thr protein kinase family.</text>
</comment>
<keyword evidence="7" id="KW-0067">ATP-binding</keyword>
<dbReference type="Pfam" id="PF00069">
    <property type="entry name" value="Pkinase"/>
    <property type="match status" value="2"/>
</dbReference>
<feature type="domain" description="Protein kinase" evidence="8">
    <location>
        <begin position="25"/>
        <end position="350"/>
    </location>
</feature>
<dbReference type="EC" id="2.7.11.1" evidence="2"/>
<dbReference type="Gene3D" id="1.10.510.10">
    <property type="entry name" value="Transferase(Phosphotransferase) domain 1"/>
    <property type="match status" value="2"/>
</dbReference>
<dbReference type="GO" id="GO:0004674">
    <property type="term" value="F:protein serine/threonine kinase activity"/>
    <property type="evidence" value="ECO:0007669"/>
    <property type="project" value="UniProtKB-KW"/>
</dbReference>
<keyword evidence="4" id="KW-0808">Transferase</keyword>
<dbReference type="InterPro" id="IPR008271">
    <property type="entry name" value="Ser/Thr_kinase_AS"/>
</dbReference>
<dbReference type="PROSITE" id="PS00108">
    <property type="entry name" value="PROTEIN_KINASE_ST"/>
    <property type="match status" value="1"/>
</dbReference>
<comment type="caution">
    <text evidence="9">The sequence shown here is derived from an EMBL/GenBank/DDBJ whole genome shotgun (WGS) entry which is preliminary data.</text>
</comment>
<dbReference type="Proteomes" id="UP000722791">
    <property type="component" value="Unassembled WGS sequence"/>
</dbReference>
<keyword evidence="5" id="KW-0547">Nucleotide-binding</keyword>
<dbReference type="SMART" id="SM00220">
    <property type="entry name" value="S_TKc"/>
    <property type="match status" value="1"/>
</dbReference>
<protein>
    <recommendedName>
        <fullName evidence="2">non-specific serine/threonine protein kinase</fullName>
        <ecNumber evidence="2">2.7.11.1</ecNumber>
    </recommendedName>
</protein>
<dbReference type="EMBL" id="BNCQ01000065">
    <property type="protein sequence ID" value="GIM15482.1"/>
    <property type="molecule type" value="Genomic_DNA"/>
</dbReference>
<dbReference type="InterPro" id="IPR011009">
    <property type="entry name" value="Kinase-like_dom_sf"/>
</dbReference>
<gene>
    <name evidence="9" type="ORF">Vretimale_18259</name>
</gene>